<reference evidence="12" key="1">
    <citation type="submission" date="2022-08" db="UniProtKB">
        <authorList>
            <consortium name="EnsemblMetazoa"/>
        </authorList>
    </citation>
    <scope>IDENTIFICATION</scope>
    <source>
        <strain evidence="12">Israel</strain>
    </source>
</reference>
<dbReference type="NCBIfam" id="TIGR00813">
    <property type="entry name" value="sss"/>
    <property type="match status" value="1"/>
</dbReference>
<keyword evidence="13" id="KW-1185">Reference proteome</keyword>
<protein>
    <recommendedName>
        <fullName evidence="14">Sodium/solute symporter</fullName>
    </recommendedName>
</protein>
<dbReference type="EMBL" id="AJVK01026379">
    <property type="status" value="NOT_ANNOTATED_CDS"/>
    <property type="molecule type" value="Genomic_DNA"/>
</dbReference>
<dbReference type="EnsemblMetazoa" id="PPAI003242-RA">
    <property type="protein sequence ID" value="PPAI003242-PA"/>
    <property type="gene ID" value="PPAI003242"/>
</dbReference>
<name>A0A1B0GMQ0_PHLPP</name>
<evidence type="ECO:0000313" key="13">
    <source>
        <dbReference type="Proteomes" id="UP000092462"/>
    </source>
</evidence>
<proteinExistence type="inferred from homology"/>
<keyword evidence="3" id="KW-0813">Transport</keyword>
<dbReference type="Proteomes" id="UP000092462">
    <property type="component" value="Unassembled WGS sequence"/>
</dbReference>
<dbReference type="CDD" id="cd11492">
    <property type="entry name" value="SLC5sbd_NIS-SMVT"/>
    <property type="match status" value="1"/>
</dbReference>
<dbReference type="GO" id="GO:0005886">
    <property type="term" value="C:plasma membrane"/>
    <property type="evidence" value="ECO:0007669"/>
    <property type="project" value="UniProtKB-SubCell"/>
</dbReference>
<dbReference type="AlphaFoldDB" id="A0A1B0GMQ0"/>
<dbReference type="VEuPathDB" id="VectorBase:PPAI003242"/>
<dbReference type="PANTHER" id="PTHR42985">
    <property type="entry name" value="SODIUM-COUPLED MONOCARBOXYLATE TRANSPORTER"/>
    <property type="match status" value="1"/>
</dbReference>
<evidence type="ECO:0000256" key="8">
    <source>
        <dbReference type="ARBA" id="ARBA00023065"/>
    </source>
</evidence>
<sequence length="584" mass="63809">MTPLHSELLEKKSFGVLDYIILTIALSSSTLIGVFYGFLSKRKQNNAEEYLLGSSQMKVLPVSMSLIVTFVSGITMLGVPAEMYAFGTQFFMAFICVGLTGVFLYKVLLPLFCELQMPSTFTYLERRFGSSSRVMASIVYTVFVIITTPIHIYVPALAFNQVSGISIHVIAPVICGVCIFYTLFGGMRAICWVDTIQFTTIIVATVTISILGLRLTGGFSGVFEAASRGDRLQFFTMDPDPLIRQSFWSVVIGITFLFSYTIGLNQTTIQRCLAVPDIRAARRCAILSTVGIIIQFCICAFIGLIAYALYENCDPSSIGIVKKVDQIIPYFVMDVGSVIPGLPGLFIAAIFSSAMSTMAGCLNSLAATVYEDLAKKCFPNASEKKSSNIMKIIVLIVGIIEVGLVFIVEKVNAILYIYHTVSGITTGPLLGLFLLGMFIPKANNKGAVAGAICAFSILGAMLIGSQIFGTPAAPLPFKTDGCDASLLLNVTEPIVNHMDSTANSVPWFFRISTWYNTPIGILLVFLVGIPVSIFTGGCELENQRLLVPWMRSEEYRLARRNQKMMKELSVITEKSEPLLTEKPA</sequence>
<dbReference type="RefSeq" id="XP_055705635.1">
    <property type="nucleotide sequence ID" value="XM_055849660.1"/>
</dbReference>
<comment type="similarity">
    <text evidence="2 11">Belongs to the sodium:solute symporter (SSF) (TC 2.A.21) family.</text>
</comment>
<dbReference type="EMBL" id="AJVK01026377">
    <property type="status" value="NOT_ANNOTATED_CDS"/>
    <property type="molecule type" value="Genomic_DNA"/>
</dbReference>
<evidence type="ECO:0008006" key="14">
    <source>
        <dbReference type="Google" id="ProtNLM"/>
    </source>
</evidence>
<keyword evidence="6" id="KW-1133">Transmembrane helix</keyword>
<dbReference type="GO" id="GO:0015293">
    <property type="term" value="F:symporter activity"/>
    <property type="evidence" value="ECO:0007669"/>
    <property type="project" value="TreeGrafter"/>
</dbReference>
<evidence type="ECO:0000256" key="7">
    <source>
        <dbReference type="ARBA" id="ARBA00023053"/>
    </source>
</evidence>
<keyword evidence="8" id="KW-0406">Ion transport</keyword>
<dbReference type="InterPro" id="IPR038377">
    <property type="entry name" value="Na/Glc_symporter_sf"/>
</dbReference>
<evidence type="ECO:0000256" key="5">
    <source>
        <dbReference type="ARBA" id="ARBA00022692"/>
    </source>
</evidence>
<dbReference type="PANTHER" id="PTHR42985:SF21">
    <property type="entry name" value="SODIUM-DEPENDENT MULTIVITAMIN TRANSPORTER-LIKE PROTEIN"/>
    <property type="match status" value="1"/>
</dbReference>
<evidence type="ECO:0000256" key="1">
    <source>
        <dbReference type="ARBA" id="ARBA00004651"/>
    </source>
</evidence>
<dbReference type="PROSITE" id="PS50283">
    <property type="entry name" value="NA_SOLUT_SYMP_3"/>
    <property type="match status" value="1"/>
</dbReference>
<dbReference type="GeneID" id="129803216"/>
<evidence type="ECO:0000256" key="3">
    <source>
        <dbReference type="ARBA" id="ARBA00022448"/>
    </source>
</evidence>
<evidence type="ECO:0000256" key="11">
    <source>
        <dbReference type="RuleBase" id="RU362091"/>
    </source>
</evidence>
<keyword evidence="9" id="KW-0472">Membrane</keyword>
<dbReference type="OrthoDB" id="6358884at2759"/>
<organism evidence="12 13">
    <name type="scientific">Phlebotomus papatasi</name>
    <name type="common">Sandfly</name>
    <dbReference type="NCBI Taxonomy" id="29031"/>
    <lineage>
        <taxon>Eukaryota</taxon>
        <taxon>Metazoa</taxon>
        <taxon>Ecdysozoa</taxon>
        <taxon>Arthropoda</taxon>
        <taxon>Hexapoda</taxon>
        <taxon>Insecta</taxon>
        <taxon>Pterygota</taxon>
        <taxon>Neoptera</taxon>
        <taxon>Endopterygota</taxon>
        <taxon>Diptera</taxon>
        <taxon>Nematocera</taxon>
        <taxon>Psychodoidea</taxon>
        <taxon>Psychodidae</taxon>
        <taxon>Phlebotomus</taxon>
        <taxon>Phlebotomus</taxon>
    </lineage>
</organism>
<keyword evidence="10" id="KW-0739">Sodium transport</keyword>
<keyword evidence="5" id="KW-0812">Transmembrane</keyword>
<dbReference type="Pfam" id="PF00474">
    <property type="entry name" value="SSF"/>
    <property type="match status" value="1"/>
</dbReference>
<keyword evidence="4" id="KW-1003">Cell membrane</keyword>
<dbReference type="InterPro" id="IPR051163">
    <property type="entry name" value="Sodium:Solute_Symporter_SSF"/>
</dbReference>
<accession>A0A1B0GMQ0</accession>
<dbReference type="KEGG" id="ppap:129803216"/>
<dbReference type="Gene3D" id="1.20.1730.10">
    <property type="entry name" value="Sodium/glucose cotransporter"/>
    <property type="match status" value="1"/>
</dbReference>
<keyword evidence="7" id="KW-0915">Sodium</keyword>
<dbReference type="InterPro" id="IPR001734">
    <property type="entry name" value="Na/solute_symporter"/>
</dbReference>
<evidence type="ECO:0000256" key="9">
    <source>
        <dbReference type="ARBA" id="ARBA00023136"/>
    </source>
</evidence>
<evidence type="ECO:0000256" key="2">
    <source>
        <dbReference type="ARBA" id="ARBA00006434"/>
    </source>
</evidence>
<comment type="subcellular location">
    <subcellularLocation>
        <location evidence="1">Cell membrane</location>
        <topology evidence="1">Multi-pass membrane protein</topology>
    </subcellularLocation>
</comment>
<dbReference type="EMBL" id="AJVK01026378">
    <property type="status" value="NOT_ANNOTATED_CDS"/>
    <property type="molecule type" value="Genomic_DNA"/>
</dbReference>
<evidence type="ECO:0000313" key="12">
    <source>
        <dbReference type="EnsemblMetazoa" id="PPAI003242-PA"/>
    </source>
</evidence>
<evidence type="ECO:0000256" key="6">
    <source>
        <dbReference type="ARBA" id="ARBA00022989"/>
    </source>
</evidence>
<evidence type="ECO:0000256" key="4">
    <source>
        <dbReference type="ARBA" id="ARBA00022475"/>
    </source>
</evidence>
<evidence type="ECO:0000256" key="10">
    <source>
        <dbReference type="ARBA" id="ARBA00023201"/>
    </source>
</evidence>
<dbReference type="VEuPathDB" id="VectorBase:PPAPM1_003947"/>
<dbReference type="GO" id="GO:0006814">
    <property type="term" value="P:sodium ion transport"/>
    <property type="evidence" value="ECO:0007669"/>
    <property type="project" value="UniProtKB-KW"/>
</dbReference>